<protein>
    <recommendedName>
        <fullName evidence="5">Serine/threonine protein kinase</fullName>
    </recommendedName>
</protein>
<feature type="region of interest" description="Disordered" evidence="1">
    <location>
        <begin position="20"/>
        <end position="60"/>
    </location>
</feature>
<evidence type="ECO:0008006" key="5">
    <source>
        <dbReference type="Google" id="ProtNLM"/>
    </source>
</evidence>
<evidence type="ECO:0000256" key="1">
    <source>
        <dbReference type="SAM" id="MobiDB-lite"/>
    </source>
</evidence>
<dbReference type="Proteomes" id="UP001569963">
    <property type="component" value="Unassembled WGS sequence"/>
</dbReference>
<keyword evidence="2" id="KW-0472">Membrane</keyword>
<name>A0ABV4QD03_9ACTN</name>
<reference evidence="3 4" key="1">
    <citation type="submission" date="2023-11" db="EMBL/GenBank/DDBJ databases">
        <title>Actinomadura monticuli sp. nov., isolated from volcanic ash.</title>
        <authorList>
            <person name="Lee S.D."/>
            <person name="Yang H."/>
            <person name="Kim I.S."/>
        </authorList>
    </citation>
    <scope>NUCLEOTIDE SEQUENCE [LARGE SCALE GENOMIC DNA]</scope>
    <source>
        <strain evidence="3 4">DLS-62</strain>
    </source>
</reference>
<proteinExistence type="predicted"/>
<keyword evidence="2" id="KW-1133">Transmembrane helix</keyword>
<evidence type="ECO:0000313" key="4">
    <source>
        <dbReference type="Proteomes" id="UP001569963"/>
    </source>
</evidence>
<feature type="compositionally biased region" description="Basic and acidic residues" evidence="1">
    <location>
        <begin position="23"/>
        <end position="34"/>
    </location>
</feature>
<feature type="compositionally biased region" description="Basic residues" evidence="1">
    <location>
        <begin position="35"/>
        <end position="60"/>
    </location>
</feature>
<accession>A0ABV4QD03</accession>
<gene>
    <name evidence="3" type="ORF">SM611_18570</name>
</gene>
<sequence length="126" mass="14319">MAADFDEPVFDEEFVRSAAFREPSARERARPPSRRERRRTRRAARRTGGRRRRRGREPSHRRAVFQLIGAVLVLFAISFALWWWNSAPRDAEPVRPVGPTVTHSPEPAPTPTSPATDAPPSEIPEV</sequence>
<comment type="caution">
    <text evidence="3">The sequence shown here is derived from an EMBL/GenBank/DDBJ whole genome shotgun (WGS) entry which is preliminary data.</text>
</comment>
<dbReference type="RefSeq" id="WP_371950926.1">
    <property type="nucleotide sequence ID" value="NZ_JAXCEI010000007.1"/>
</dbReference>
<feature type="region of interest" description="Disordered" evidence="1">
    <location>
        <begin position="92"/>
        <end position="126"/>
    </location>
</feature>
<keyword evidence="4" id="KW-1185">Reference proteome</keyword>
<evidence type="ECO:0000256" key="2">
    <source>
        <dbReference type="SAM" id="Phobius"/>
    </source>
</evidence>
<keyword evidence="2" id="KW-0812">Transmembrane</keyword>
<feature type="transmembrane region" description="Helical" evidence="2">
    <location>
        <begin position="63"/>
        <end position="84"/>
    </location>
</feature>
<organism evidence="3 4">
    <name type="scientific">Actinomadura monticuli</name>
    <dbReference type="NCBI Taxonomy" id="3097367"/>
    <lineage>
        <taxon>Bacteria</taxon>
        <taxon>Bacillati</taxon>
        <taxon>Actinomycetota</taxon>
        <taxon>Actinomycetes</taxon>
        <taxon>Streptosporangiales</taxon>
        <taxon>Thermomonosporaceae</taxon>
        <taxon>Actinomadura</taxon>
    </lineage>
</organism>
<dbReference type="EMBL" id="JAXCEI010000007">
    <property type="protein sequence ID" value="MFA1540936.1"/>
    <property type="molecule type" value="Genomic_DNA"/>
</dbReference>
<evidence type="ECO:0000313" key="3">
    <source>
        <dbReference type="EMBL" id="MFA1540936.1"/>
    </source>
</evidence>